<evidence type="ECO:0000313" key="2">
    <source>
        <dbReference type="EMBL" id="CAK7350211.1"/>
    </source>
</evidence>
<reference evidence="2 3" key="1">
    <citation type="submission" date="2024-01" db="EMBL/GenBank/DDBJ databases">
        <authorList>
            <person name="Waweru B."/>
        </authorList>
    </citation>
    <scope>NUCLEOTIDE SEQUENCE [LARGE SCALE GENOMIC DNA]</scope>
</reference>
<dbReference type="AlphaFoldDB" id="A0AAV1SFS0"/>
<sequence length="67" mass="7509">MYKRNCTGPSVTKTSTDRIHPFPSRNISPRLLSHRNDRTEVNSNPMLRTRLIATEGALIGKSPCLSN</sequence>
<feature type="region of interest" description="Disordered" evidence="1">
    <location>
        <begin position="1"/>
        <end position="38"/>
    </location>
</feature>
<feature type="non-terminal residue" evidence="2">
    <location>
        <position position="67"/>
    </location>
</feature>
<dbReference type="EMBL" id="CAWUPB010001184">
    <property type="protein sequence ID" value="CAK7350211.1"/>
    <property type="molecule type" value="Genomic_DNA"/>
</dbReference>
<name>A0AAV1SFS0_9ROSI</name>
<proteinExistence type="predicted"/>
<accession>A0AAV1SFS0</accession>
<gene>
    <name evidence="2" type="ORF">DCAF_LOCUS22938</name>
</gene>
<comment type="caution">
    <text evidence="2">The sequence shown here is derived from an EMBL/GenBank/DDBJ whole genome shotgun (WGS) entry which is preliminary data.</text>
</comment>
<keyword evidence="3" id="KW-1185">Reference proteome</keyword>
<protein>
    <submittedName>
        <fullName evidence="2">Uncharacterized protein</fullName>
    </submittedName>
</protein>
<dbReference type="Proteomes" id="UP001314170">
    <property type="component" value="Unassembled WGS sequence"/>
</dbReference>
<evidence type="ECO:0000256" key="1">
    <source>
        <dbReference type="SAM" id="MobiDB-lite"/>
    </source>
</evidence>
<organism evidence="2 3">
    <name type="scientific">Dovyalis caffra</name>
    <dbReference type="NCBI Taxonomy" id="77055"/>
    <lineage>
        <taxon>Eukaryota</taxon>
        <taxon>Viridiplantae</taxon>
        <taxon>Streptophyta</taxon>
        <taxon>Embryophyta</taxon>
        <taxon>Tracheophyta</taxon>
        <taxon>Spermatophyta</taxon>
        <taxon>Magnoliopsida</taxon>
        <taxon>eudicotyledons</taxon>
        <taxon>Gunneridae</taxon>
        <taxon>Pentapetalae</taxon>
        <taxon>rosids</taxon>
        <taxon>fabids</taxon>
        <taxon>Malpighiales</taxon>
        <taxon>Salicaceae</taxon>
        <taxon>Flacourtieae</taxon>
        <taxon>Dovyalis</taxon>
    </lineage>
</organism>
<evidence type="ECO:0000313" key="3">
    <source>
        <dbReference type="Proteomes" id="UP001314170"/>
    </source>
</evidence>